<dbReference type="InterPro" id="IPR013783">
    <property type="entry name" value="Ig-like_fold"/>
</dbReference>
<dbReference type="PROSITE" id="PS50835">
    <property type="entry name" value="IG_LIKE"/>
    <property type="match status" value="1"/>
</dbReference>
<reference evidence="5 6" key="1">
    <citation type="submission" date="2016-10" db="EMBL/GenBank/DDBJ databases">
        <authorList>
            <person name="de Groot N.N."/>
        </authorList>
    </citation>
    <scope>NUCLEOTIDE SEQUENCE [LARGE SCALE GENOMIC DNA]</scope>
    <source>
        <strain evidence="5 6">CGMCC 1.10825</strain>
    </source>
</reference>
<dbReference type="EMBL" id="FNXE01000001">
    <property type="protein sequence ID" value="SEH53765.1"/>
    <property type="molecule type" value="Genomic_DNA"/>
</dbReference>
<dbReference type="Gene3D" id="2.60.40.10">
    <property type="entry name" value="Immunoglobulins"/>
    <property type="match status" value="2"/>
</dbReference>
<proteinExistence type="predicted"/>
<evidence type="ECO:0000259" key="4">
    <source>
        <dbReference type="PROSITE" id="PS50835"/>
    </source>
</evidence>
<feature type="domain" description="PKD" evidence="3">
    <location>
        <begin position="167"/>
        <end position="213"/>
    </location>
</feature>
<dbReference type="CDD" id="cd00146">
    <property type="entry name" value="PKD"/>
    <property type="match status" value="1"/>
</dbReference>
<evidence type="ECO:0000256" key="2">
    <source>
        <dbReference type="SAM" id="SignalP"/>
    </source>
</evidence>
<evidence type="ECO:0000256" key="1">
    <source>
        <dbReference type="ARBA" id="ARBA00022729"/>
    </source>
</evidence>
<dbReference type="RefSeq" id="WP_091095113.1">
    <property type="nucleotide sequence ID" value="NZ_FNXE01000001.1"/>
</dbReference>
<evidence type="ECO:0000259" key="3">
    <source>
        <dbReference type="PROSITE" id="PS50093"/>
    </source>
</evidence>
<evidence type="ECO:0000313" key="5">
    <source>
        <dbReference type="EMBL" id="SEH53765.1"/>
    </source>
</evidence>
<keyword evidence="1 2" id="KW-0732">Signal</keyword>
<dbReference type="Pfam" id="PF18911">
    <property type="entry name" value="PKD_4"/>
    <property type="match status" value="1"/>
</dbReference>
<keyword evidence="6" id="KW-1185">Reference proteome</keyword>
<feature type="domain" description="Ig-like" evidence="4">
    <location>
        <begin position="763"/>
        <end position="851"/>
    </location>
</feature>
<dbReference type="InterPro" id="IPR022409">
    <property type="entry name" value="PKD/Chitinase_dom"/>
</dbReference>
<dbReference type="Proteomes" id="UP000199634">
    <property type="component" value="Unassembled WGS sequence"/>
</dbReference>
<sequence>MTKITKPPIRALGIILMFLLSLQLKAQTTNTPVLTWDQEVGCIEYDDERSLPYVYSFESVENAECLRFCEGSMVNYTLQANNVQQVTWQPTGGTLQAGSTNTNAAVQWGSSGMGSLTITISYTNGMVDIRTICVEKIVSPKAEFKINGIDPDQREFCIDMPISFDNLSTTNNGSDIVHYFWDFGDGTTSSLFEPTHAYSNGGHYAVRLTVTNSCNCTSEYVMKIDISDVKAIEITCANVTCEFDQETYEANDGCGGEWEVIGGTVVGGGTGNPFVTVVWDQVDPEDGFGYVSYKSDCGCPYWNTVKIPVVLHNGIIKGPDIICEGKQGRFNLPQWPVTEFDWALDGNPNHQQLVYVDHRNEVVVDGLVPGDYVLSVDYKNTLYENCVGTAKIHFTVVENVEVVTSGSLTFCTGTSKSFSSSNGQPVTWQIRLGEAVVYTATGVSTSYTFNTGGTYVVTANQGGCESEPVVIDVIAKPTVPGGISGPDKVCLNVPYIYSVSEDDPEAVYVWSVVPAANGSVVGGNAGTQAEIIITAPTATVRVVKQYTKNGVTCYSDPVDYAVSQLVPNPTIINDSGLTLFCPSSVYTFTANMNGFVADHIEWEIVGVQSPGNYTTNFGNVIDGINSATATVSFNEISNGVNTGELRLKVTKCGVTTTKTYTVTVVSPPTLTVSLDNICPGDDSFPVTVTTSASSGTLEFRYSNNQGAIHTESFSTSGTHTFSIPQEFVASTTNSVGATLIVTLKETSGCQQKVTVNQPVLILPLVTVEIYLSKRTLCESSTTDSVSITATVSTGITATTDFAWYKDNETTPFETTNGVAGATISVNETGTYYVVVTDTNGCEIKSKPKGISDYCGSSGGGCFGVTPTLTYDWINCTTVEVTATYTSMTNVSGFYFTASEGGIIDPVVTNPNPNIYVAQIQFTEPGGHNVGVQTNYTDCGAVGRSSINIPKAYKPDLRYEVVCNGDGTYDVILYNNSKLYLIDIGDINFSYTGPGVPAAPPTAQSVTIPNLTAGTYTYNLKLSTNLQCSDLSSTLYPSPEHDVDIPDCETEITFTLLPQPVLNFSLLPQYCAEEPITLTIGSPQPGYEYSWWFNGTHYKVDGTGAVDINVSEEGSLGITLKALAPDGCEYSSALQTTTIKKANFFGSISPNPVDACEGNVPALSFSPNPFTATPTSVIWMHDDQQVATTATYTPTESGSYWAVLVNGDGCKFYGTVNNPAIVTVRKPPFVSINGNTSVCFGEDTVLTGIVTDPTVEHRWVGSGLPFGYTNWVTGIGTNLNVPLNGLATGTYTYTLHARPVSDPSCASQFTVTVTVHPQVTAPTISYVVTNCQPYTLRLTASGPAAGTYNWSNGMTGQTIEVLHGGAYSVTYTAPTGCSATGYNNNIPHSPERALWVVPTGCYGLCGYRGYLIGPWGQYAGFEWSVDGMVLQTGTGTILNQSIVQPGHYQLAVTQNGCTFYSSTPFIDPGACSRAANTGSSNVVTAFALSPNPAVDVTTASYDTGTQNATAITVHDVTGVQRLQQNVSGTTGEVLLNVSHLAPGTYLVNLHAGGTVVAQQKLIKK</sequence>
<dbReference type="InterPro" id="IPR007110">
    <property type="entry name" value="Ig-like_dom"/>
</dbReference>
<name>A0A1H6IWC4_9FLAO</name>
<dbReference type="SMART" id="SM00089">
    <property type="entry name" value="PKD"/>
    <property type="match status" value="1"/>
</dbReference>
<evidence type="ECO:0000313" key="6">
    <source>
        <dbReference type="Proteomes" id="UP000199634"/>
    </source>
</evidence>
<feature type="signal peptide" evidence="2">
    <location>
        <begin position="1"/>
        <end position="26"/>
    </location>
</feature>
<dbReference type="InterPro" id="IPR035986">
    <property type="entry name" value="PKD_dom_sf"/>
</dbReference>
<protein>
    <submittedName>
        <fullName evidence="5">Por secretion system C-terminal sorting domain-containing protein</fullName>
    </submittedName>
</protein>
<dbReference type="PROSITE" id="PS50093">
    <property type="entry name" value="PKD"/>
    <property type="match status" value="1"/>
</dbReference>
<dbReference type="InterPro" id="IPR026444">
    <property type="entry name" value="Secre_tail"/>
</dbReference>
<organism evidence="5 6">
    <name type="scientific">Paenimyroides marinum</name>
    <dbReference type="NCBI Taxonomy" id="1159016"/>
    <lineage>
        <taxon>Bacteria</taxon>
        <taxon>Pseudomonadati</taxon>
        <taxon>Bacteroidota</taxon>
        <taxon>Flavobacteriia</taxon>
        <taxon>Flavobacteriales</taxon>
        <taxon>Flavobacteriaceae</taxon>
        <taxon>Paenimyroides</taxon>
    </lineage>
</organism>
<dbReference type="InterPro" id="IPR000601">
    <property type="entry name" value="PKD_dom"/>
</dbReference>
<dbReference type="OrthoDB" id="8913664at2"/>
<dbReference type="STRING" id="1159016.SAMN02927937_00046"/>
<gene>
    <name evidence="5" type="ORF">SAMN02927937_00046</name>
</gene>
<dbReference type="Pfam" id="PF18962">
    <property type="entry name" value="Por_Secre_tail"/>
    <property type="match status" value="1"/>
</dbReference>
<dbReference type="NCBIfam" id="TIGR04183">
    <property type="entry name" value="Por_Secre_tail"/>
    <property type="match status" value="1"/>
</dbReference>
<dbReference type="SUPFAM" id="SSF49299">
    <property type="entry name" value="PKD domain"/>
    <property type="match status" value="2"/>
</dbReference>
<feature type="chain" id="PRO_5011451211" evidence="2">
    <location>
        <begin position="27"/>
        <end position="1563"/>
    </location>
</feature>
<accession>A0A1H6IWC4</accession>